<reference evidence="6" key="1">
    <citation type="submission" date="2019-11" db="EMBL/GenBank/DDBJ databases">
        <title>Bipolaris sorokiniana Genome sequencing.</title>
        <authorList>
            <person name="Wang H."/>
        </authorList>
    </citation>
    <scope>NUCLEOTIDE SEQUENCE</scope>
</reference>
<dbReference type="EMBL" id="WNKQ01000020">
    <property type="protein sequence ID" value="KAF5845168.1"/>
    <property type="molecule type" value="Genomic_DNA"/>
</dbReference>
<evidence type="ECO:0000313" key="7">
    <source>
        <dbReference type="Proteomes" id="UP000624244"/>
    </source>
</evidence>
<comment type="similarity">
    <text evidence="2">Belongs to the Rho GDI family.</text>
</comment>
<dbReference type="GO" id="GO:0005094">
    <property type="term" value="F:Rho GDP-dissociation inhibitor activity"/>
    <property type="evidence" value="ECO:0007669"/>
    <property type="project" value="InterPro"/>
</dbReference>
<accession>A0A8H5Z7R2</accession>
<dbReference type="PANTHER" id="PTHR10980">
    <property type="entry name" value="RHO GDP-DISSOCIATION INHIBITOR"/>
    <property type="match status" value="1"/>
</dbReference>
<dbReference type="Proteomes" id="UP000624244">
    <property type="component" value="Unassembled WGS sequence"/>
</dbReference>
<evidence type="ECO:0000256" key="5">
    <source>
        <dbReference type="ARBA" id="ARBA00071407"/>
    </source>
</evidence>
<comment type="function">
    <text evidence="4">Regulates the GDP/GTP exchange reaction of the Rho proteins by inhibiting the dissociation of GDP from them, and the subsequent binding of GTP to them.</text>
</comment>
<dbReference type="GO" id="GO:0005829">
    <property type="term" value="C:cytosol"/>
    <property type="evidence" value="ECO:0007669"/>
    <property type="project" value="TreeGrafter"/>
</dbReference>
<comment type="subcellular location">
    <subcellularLocation>
        <location evidence="1">Cytoplasm</location>
    </subcellularLocation>
</comment>
<dbReference type="InterPro" id="IPR000406">
    <property type="entry name" value="Rho_GDI"/>
</dbReference>
<evidence type="ECO:0000313" key="6">
    <source>
        <dbReference type="EMBL" id="KAF5845168.1"/>
    </source>
</evidence>
<protein>
    <recommendedName>
        <fullName evidence="5">Rho GDP-dissociation inhibitor</fullName>
    </recommendedName>
</protein>
<evidence type="ECO:0000256" key="3">
    <source>
        <dbReference type="ARBA" id="ARBA00022490"/>
    </source>
</evidence>
<name>A0A8H5Z7R2_COCSA</name>
<dbReference type="PANTHER" id="PTHR10980:SF3">
    <property type="entry name" value="LD16419P"/>
    <property type="match status" value="1"/>
</dbReference>
<keyword evidence="3" id="KW-0963">Cytoplasm</keyword>
<sequence>MADHADDLHAEQTEGFKVGEKKTIDEYQKLDQNDESLQKWKASLGLGQGKDISDPNDPRKCIILSLGLEVEGRDDIIIDLRAPGALEQLEKKPFTIKEGASFRMKAQFKVQHEILAGLKYLQKVTRMGASAKLQEMMVPILTRLGSYGPNTEEKPFYEKKFEPETAPSGMLGRGHYTALSKFVDDDNQVHLQFKWSFDIKKDWS</sequence>
<evidence type="ECO:0000256" key="4">
    <source>
        <dbReference type="ARBA" id="ARBA00054143"/>
    </source>
</evidence>
<dbReference type="Gene3D" id="2.70.50.30">
    <property type="entry name" value="Coagulation Factor XIII, subunit A, domain 1"/>
    <property type="match status" value="1"/>
</dbReference>
<comment type="caution">
    <text evidence="6">The sequence shown here is derived from an EMBL/GenBank/DDBJ whole genome shotgun (WGS) entry which is preliminary data.</text>
</comment>
<evidence type="ECO:0000256" key="1">
    <source>
        <dbReference type="ARBA" id="ARBA00004496"/>
    </source>
</evidence>
<evidence type="ECO:0000256" key="2">
    <source>
        <dbReference type="ARBA" id="ARBA00009758"/>
    </source>
</evidence>
<dbReference type="GO" id="GO:0007266">
    <property type="term" value="P:Rho protein signal transduction"/>
    <property type="evidence" value="ECO:0007669"/>
    <property type="project" value="InterPro"/>
</dbReference>
<dbReference type="InterPro" id="IPR014756">
    <property type="entry name" value="Ig_E-set"/>
</dbReference>
<dbReference type="SUPFAM" id="SSF81296">
    <property type="entry name" value="E set domains"/>
    <property type="match status" value="1"/>
</dbReference>
<dbReference type="InterPro" id="IPR024792">
    <property type="entry name" value="RhoGDI_dom_sf"/>
</dbReference>
<dbReference type="FunFam" id="2.70.50.30:FF:000001">
    <property type="entry name" value="Rho GDP-dissociation inhibitor 1"/>
    <property type="match status" value="1"/>
</dbReference>
<dbReference type="GO" id="GO:0016020">
    <property type="term" value="C:membrane"/>
    <property type="evidence" value="ECO:0007669"/>
    <property type="project" value="TreeGrafter"/>
</dbReference>
<proteinExistence type="inferred from homology"/>
<dbReference type="Pfam" id="PF02115">
    <property type="entry name" value="Rho_GDI"/>
    <property type="match status" value="1"/>
</dbReference>
<organism evidence="6 7">
    <name type="scientific">Cochliobolus sativus</name>
    <name type="common">Common root rot and spot blotch fungus</name>
    <name type="synonym">Bipolaris sorokiniana</name>
    <dbReference type="NCBI Taxonomy" id="45130"/>
    <lineage>
        <taxon>Eukaryota</taxon>
        <taxon>Fungi</taxon>
        <taxon>Dikarya</taxon>
        <taxon>Ascomycota</taxon>
        <taxon>Pezizomycotina</taxon>
        <taxon>Dothideomycetes</taxon>
        <taxon>Pleosporomycetidae</taxon>
        <taxon>Pleosporales</taxon>
        <taxon>Pleosporineae</taxon>
        <taxon>Pleosporaceae</taxon>
        <taxon>Bipolaris</taxon>
    </lineage>
</organism>
<dbReference type="AlphaFoldDB" id="A0A8H5Z7R2"/>
<gene>
    <name evidence="6" type="ORF">GGP41_001321</name>
</gene>